<name>A0ABP8VUC9_9ACTN</name>
<feature type="region of interest" description="Disordered" evidence="5">
    <location>
        <begin position="283"/>
        <end position="312"/>
    </location>
</feature>
<evidence type="ECO:0008006" key="11">
    <source>
        <dbReference type="Google" id="ProtNLM"/>
    </source>
</evidence>
<dbReference type="PANTHER" id="PTHR30385">
    <property type="entry name" value="SIGMA FACTOR F FLAGELLAR"/>
    <property type="match status" value="1"/>
</dbReference>
<dbReference type="InterPro" id="IPR013325">
    <property type="entry name" value="RNA_pol_sigma_r2"/>
</dbReference>
<feature type="compositionally biased region" description="Low complexity" evidence="5">
    <location>
        <begin position="1"/>
        <end position="16"/>
    </location>
</feature>
<evidence type="ECO:0000259" key="7">
    <source>
        <dbReference type="Pfam" id="PF04542"/>
    </source>
</evidence>
<dbReference type="Proteomes" id="UP001500621">
    <property type="component" value="Unassembled WGS sequence"/>
</dbReference>
<dbReference type="InterPro" id="IPR007624">
    <property type="entry name" value="RNA_pol_sigma70_r3"/>
</dbReference>
<dbReference type="Pfam" id="PF04539">
    <property type="entry name" value="Sigma70_r3"/>
    <property type="match status" value="1"/>
</dbReference>
<dbReference type="RefSeq" id="WP_345262596.1">
    <property type="nucleotide sequence ID" value="NZ_BAABIM010000001.1"/>
</dbReference>
<reference evidence="10" key="1">
    <citation type="journal article" date="2019" name="Int. J. Syst. Evol. Microbiol.">
        <title>The Global Catalogue of Microorganisms (GCM) 10K type strain sequencing project: providing services to taxonomists for standard genome sequencing and annotation.</title>
        <authorList>
            <consortium name="The Broad Institute Genomics Platform"/>
            <consortium name="The Broad Institute Genome Sequencing Center for Infectious Disease"/>
            <person name="Wu L."/>
            <person name="Ma J."/>
        </authorList>
    </citation>
    <scope>NUCLEOTIDE SEQUENCE [LARGE SCALE GENOMIC DNA]</scope>
    <source>
        <strain evidence="10">JCM 18127</strain>
    </source>
</reference>
<evidence type="ECO:0000259" key="6">
    <source>
        <dbReference type="Pfam" id="PF04539"/>
    </source>
</evidence>
<evidence type="ECO:0000256" key="5">
    <source>
        <dbReference type="SAM" id="MobiDB-lite"/>
    </source>
</evidence>
<keyword evidence="1" id="KW-0805">Transcription regulation</keyword>
<dbReference type="InterPro" id="IPR014284">
    <property type="entry name" value="RNA_pol_sigma-70_dom"/>
</dbReference>
<feature type="domain" description="RNA polymerase sigma-70 region 4" evidence="8">
    <location>
        <begin position="236"/>
        <end position="281"/>
    </location>
</feature>
<proteinExistence type="predicted"/>
<evidence type="ECO:0000313" key="10">
    <source>
        <dbReference type="Proteomes" id="UP001500621"/>
    </source>
</evidence>
<dbReference type="Gene3D" id="1.20.120.1810">
    <property type="match status" value="1"/>
</dbReference>
<protein>
    <recommendedName>
        <fullName evidence="11">Sigma-70 family RNA polymerase sigma factor</fullName>
    </recommendedName>
</protein>
<evidence type="ECO:0000256" key="3">
    <source>
        <dbReference type="ARBA" id="ARBA00023125"/>
    </source>
</evidence>
<dbReference type="CDD" id="cd06171">
    <property type="entry name" value="Sigma70_r4"/>
    <property type="match status" value="1"/>
</dbReference>
<dbReference type="InterPro" id="IPR007630">
    <property type="entry name" value="RNA_pol_sigma70_r4"/>
</dbReference>
<keyword evidence="10" id="KW-1185">Reference proteome</keyword>
<feature type="domain" description="RNA polymerase sigma-70 region 2" evidence="7">
    <location>
        <begin position="70"/>
        <end position="135"/>
    </location>
</feature>
<dbReference type="EMBL" id="BAABIM010000001">
    <property type="protein sequence ID" value="GAA4672282.1"/>
    <property type="molecule type" value="Genomic_DNA"/>
</dbReference>
<evidence type="ECO:0000256" key="2">
    <source>
        <dbReference type="ARBA" id="ARBA00023082"/>
    </source>
</evidence>
<dbReference type="Pfam" id="PF04545">
    <property type="entry name" value="Sigma70_r4"/>
    <property type="match status" value="1"/>
</dbReference>
<keyword evidence="3" id="KW-0238">DNA-binding</keyword>
<gene>
    <name evidence="9" type="ORF">GCM10023226_06330</name>
</gene>
<dbReference type="NCBIfam" id="TIGR02937">
    <property type="entry name" value="sigma70-ECF"/>
    <property type="match status" value="1"/>
</dbReference>
<dbReference type="InterPro" id="IPR013324">
    <property type="entry name" value="RNA_pol_sigma_r3/r4-like"/>
</dbReference>
<dbReference type="SUPFAM" id="SSF88946">
    <property type="entry name" value="Sigma2 domain of RNA polymerase sigma factors"/>
    <property type="match status" value="1"/>
</dbReference>
<keyword evidence="2" id="KW-0731">Sigma factor</keyword>
<organism evidence="9 10">
    <name type="scientific">Nocardioides nanhaiensis</name>
    <dbReference type="NCBI Taxonomy" id="1476871"/>
    <lineage>
        <taxon>Bacteria</taxon>
        <taxon>Bacillati</taxon>
        <taxon>Actinomycetota</taxon>
        <taxon>Actinomycetes</taxon>
        <taxon>Propionibacteriales</taxon>
        <taxon>Nocardioidaceae</taxon>
        <taxon>Nocardioides</taxon>
    </lineage>
</organism>
<feature type="region of interest" description="Disordered" evidence="5">
    <location>
        <begin position="1"/>
        <end position="42"/>
    </location>
</feature>
<dbReference type="PANTHER" id="PTHR30385:SF4">
    <property type="entry name" value="RNA POLYMERASE SIGMA-E FACTOR"/>
    <property type="match status" value="1"/>
</dbReference>
<evidence type="ECO:0000256" key="1">
    <source>
        <dbReference type="ARBA" id="ARBA00023015"/>
    </source>
</evidence>
<dbReference type="Pfam" id="PF04542">
    <property type="entry name" value="Sigma70_r2"/>
    <property type="match status" value="1"/>
</dbReference>
<evidence type="ECO:0000259" key="8">
    <source>
        <dbReference type="Pfam" id="PF04545"/>
    </source>
</evidence>
<dbReference type="InterPro" id="IPR000943">
    <property type="entry name" value="RNA_pol_sigma70"/>
</dbReference>
<dbReference type="PRINTS" id="PR00046">
    <property type="entry name" value="SIGMA70FCT"/>
</dbReference>
<dbReference type="Gene3D" id="1.20.140.160">
    <property type="match status" value="1"/>
</dbReference>
<evidence type="ECO:0000256" key="4">
    <source>
        <dbReference type="ARBA" id="ARBA00023163"/>
    </source>
</evidence>
<accession>A0ABP8VUC9</accession>
<evidence type="ECO:0000313" key="9">
    <source>
        <dbReference type="EMBL" id="GAA4672282.1"/>
    </source>
</evidence>
<dbReference type="SUPFAM" id="SSF88659">
    <property type="entry name" value="Sigma3 and sigma4 domains of RNA polymerase sigma factors"/>
    <property type="match status" value="2"/>
</dbReference>
<keyword evidence="4" id="KW-0804">Transcription</keyword>
<dbReference type="InterPro" id="IPR007627">
    <property type="entry name" value="RNA_pol_sigma70_r2"/>
</dbReference>
<sequence length="312" mass="34450">MTLPTSTTITTHAPTAPGSPAPAAPRARRDGDAGVTRQQRSDRTRILLERSTHAHGEELRRILDEVVVLNRGVARSVASRYLGRGISKEDLEQVACEALIKAVRRFDTSTGNDLLTYAVPTMRGELLRHFRDCGWTVRPPRRVQELQRKLTVAIEQLEQQLGREPTDREVQEALDVDDADYQEAVEAFGCFQPTSLDQPVAADSFSSMGDFLPDEPQGDAAAAVEARVALQPLVRRLPARDQRILELRFVEDLTQREIGQELGVTQMQVSRLLGRIMDRLRDQLDGTGTSSGQAAAIPAVEDQEPSELPQAG</sequence>
<comment type="caution">
    <text evidence="9">The sequence shown here is derived from an EMBL/GenBank/DDBJ whole genome shotgun (WGS) entry which is preliminary data.</text>
</comment>
<feature type="domain" description="RNA polymerase sigma-70 region 3" evidence="6">
    <location>
        <begin position="146"/>
        <end position="217"/>
    </location>
</feature>